<organism evidence="1 2">
    <name type="scientific">Streptomyces tsukubensis</name>
    <dbReference type="NCBI Taxonomy" id="83656"/>
    <lineage>
        <taxon>Bacteria</taxon>
        <taxon>Bacillati</taxon>
        <taxon>Actinomycetota</taxon>
        <taxon>Actinomycetes</taxon>
        <taxon>Kitasatosporales</taxon>
        <taxon>Streptomycetaceae</taxon>
        <taxon>Streptomyces</taxon>
    </lineage>
</organism>
<dbReference type="RefSeq" id="WP_077968975.1">
    <property type="nucleotide sequence ID" value="NZ_CP045178.1"/>
</dbReference>
<sequence length="225" mass="23503">MDEVRGAAPLVVHDSARDPRATLWFAVPPGYVEVPLDGVEVEGEDTLPAGARGRLASARGLLGALRDVGVVHCSVGTHRDDAEGGDGRALLSLFAVVWREIAWAPPAVTAARCVAQGREVEWMDDVPCGPAALCEAVGGLSGATAASAMSVASVASAASAAYATAADDRPVLQIRACLPHPDGRRLAVLTVSTGEVTRRRLYREMLRTVVGAVRFESPLTAVTER</sequence>
<name>A0A1V4A7U4_9ACTN</name>
<gene>
    <name evidence="1" type="ORF">B1H18_17045</name>
</gene>
<dbReference type="Proteomes" id="UP000190539">
    <property type="component" value="Unassembled WGS sequence"/>
</dbReference>
<dbReference type="STRING" id="83656.B1H18_17045"/>
<accession>A0A1V4A7U4</accession>
<evidence type="ECO:0000313" key="2">
    <source>
        <dbReference type="Proteomes" id="UP000190539"/>
    </source>
</evidence>
<reference evidence="1 2" key="1">
    <citation type="submission" date="2017-02" db="EMBL/GenBank/DDBJ databases">
        <title>Draft Genome Sequence of Streptomyces tsukubaensis F601, a Producer of the immunosuppressant tacrolimus FK506.</title>
        <authorList>
            <person name="Zong G."/>
            <person name="Zhong C."/>
            <person name="Fu J."/>
            <person name="Qin R."/>
            <person name="Cao G."/>
        </authorList>
    </citation>
    <scope>NUCLEOTIDE SEQUENCE [LARGE SCALE GENOMIC DNA]</scope>
    <source>
        <strain evidence="1 2">F601</strain>
    </source>
</reference>
<dbReference type="EMBL" id="MVFC01000012">
    <property type="protein sequence ID" value="OON78471.1"/>
    <property type="molecule type" value="Genomic_DNA"/>
</dbReference>
<comment type="caution">
    <text evidence="1">The sequence shown here is derived from an EMBL/GenBank/DDBJ whole genome shotgun (WGS) entry which is preliminary data.</text>
</comment>
<protein>
    <submittedName>
        <fullName evidence="1">Uncharacterized protein</fullName>
    </submittedName>
</protein>
<keyword evidence="2" id="KW-1185">Reference proteome</keyword>
<dbReference type="AlphaFoldDB" id="A0A1V4A7U4"/>
<proteinExistence type="predicted"/>
<evidence type="ECO:0000313" key="1">
    <source>
        <dbReference type="EMBL" id="OON78471.1"/>
    </source>
</evidence>